<dbReference type="AlphaFoldDB" id="A0A2V1ECZ3"/>
<dbReference type="GO" id="GO:0008168">
    <property type="term" value="F:methyltransferase activity"/>
    <property type="evidence" value="ECO:0007669"/>
    <property type="project" value="UniProtKB-KW"/>
</dbReference>
<proteinExistence type="inferred from homology"/>
<dbReference type="SUPFAM" id="SSF53335">
    <property type="entry name" value="S-adenosyl-L-methionine-dependent methyltransferases"/>
    <property type="match status" value="2"/>
</dbReference>
<comment type="similarity">
    <text evidence="1">Belongs to the methyltransferase superfamily.</text>
</comment>
<feature type="non-terminal residue" evidence="4">
    <location>
        <position position="269"/>
    </location>
</feature>
<accession>A0A2V1ECZ3</accession>
<evidence type="ECO:0008006" key="6">
    <source>
        <dbReference type="Google" id="ProtNLM"/>
    </source>
</evidence>
<dbReference type="EMBL" id="KZ805300">
    <property type="protein sequence ID" value="PVI08427.1"/>
    <property type="molecule type" value="Genomic_DNA"/>
</dbReference>
<dbReference type="CDD" id="cd02440">
    <property type="entry name" value="AdoMet_MTases"/>
    <property type="match status" value="1"/>
</dbReference>
<evidence type="ECO:0000256" key="1">
    <source>
        <dbReference type="ARBA" id="ARBA00008361"/>
    </source>
</evidence>
<reference evidence="4 5" key="1">
    <citation type="journal article" date="2018" name="Sci. Rep.">
        <title>Comparative genomics provides insights into the lifestyle and reveals functional heterogeneity of dark septate endophytic fungi.</title>
        <authorList>
            <person name="Knapp D.G."/>
            <person name="Nemeth J.B."/>
            <person name="Barry K."/>
            <person name="Hainaut M."/>
            <person name="Henrissat B."/>
            <person name="Johnson J."/>
            <person name="Kuo A."/>
            <person name="Lim J.H.P."/>
            <person name="Lipzen A."/>
            <person name="Nolan M."/>
            <person name="Ohm R.A."/>
            <person name="Tamas L."/>
            <person name="Grigoriev I.V."/>
            <person name="Spatafora J.W."/>
            <person name="Nagy L.G."/>
            <person name="Kovacs G.M."/>
        </authorList>
    </citation>
    <scope>NUCLEOTIDE SEQUENCE [LARGE SCALE GENOMIC DNA]</scope>
    <source>
        <strain evidence="4 5">DSE2036</strain>
    </source>
</reference>
<sequence length="269" mass="30084">PPSFDSQEYWNDRFTSNPNPFEWLGSSDALDPYLTTALRNISDLEQPEILHIGCGTSLLSYHLRKYVRNSEQVHNVDYSEVAIEIGKKKEAEMFAITGNDTANSSTMRWSSINLLDHSSLLQAFQPSTYSIVVEKSTSDSISCADDVDVPLPYHIITSSNASFVSGQEQVSKLVHPLHILAVHLALVTKPGGRWIALSYSMDRYPFLDSSASDTIADDSELPNPSRLWKLVGKFEMEPEIQISGADASQAHKPKVLHWVYVLERTNVEL</sequence>
<dbReference type="Gene3D" id="3.40.50.150">
    <property type="entry name" value="Vaccinia Virus protein VP39"/>
    <property type="match status" value="1"/>
</dbReference>
<dbReference type="Proteomes" id="UP000244855">
    <property type="component" value="Unassembled WGS sequence"/>
</dbReference>
<keyword evidence="5" id="KW-1185">Reference proteome</keyword>
<keyword evidence="2" id="KW-0489">Methyltransferase</keyword>
<evidence type="ECO:0000256" key="3">
    <source>
        <dbReference type="ARBA" id="ARBA00022679"/>
    </source>
</evidence>
<dbReference type="InterPro" id="IPR029063">
    <property type="entry name" value="SAM-dependent_MTases_sf"/>
</dbReference>
<dbReference type="OrthoDB" id="411785at2759"/>
<evidence type="ECO:0000313" key="5">
    <source>
        <dbReference type="Proteomes" id="UP000244855"/>
    </source>
</evidence>
<name>A0A2V1ECZ3_9PLEO</name>
<evidence type="ECO:0000256" key="2">
    <source>
        <dbReference type="ARBA" id="ARBA00022603"/>
    </source>
</evidence>
<gene>
    <name evidence="4" type="ORF">DM02DRAFT_470671</name>
</gene>
<dbReference type="PANTHER" id="PTHR12176:SF84">
    <property type="entry name" value="METHYLTRANSFERASE DOMAIN-CONTAINING PROTEIN"/>
    <property type="match status" value="1"/>
</dbReference>
<feature type="non-terminal residue" evidence="4">
    <location>
        <position position="1"/>
    </location>
</feature>
<dbReference type="GO" id="GO:0032259">
    <property type="term" value="P:methylation"/>
    <property type="evidence" value="ECO:0007669"/>
    <property type="project" value="UniProtKB-KW"/>
</dbReference>
<protein>
    <recommendedName>
        <fullName evidence="6">Methyltransferase domain-containing protein</fullName>
    </recommendedName>
</protein>
<dbReference type="InterPro" id="IPR051419">
    <property type="entry name" value="Lys/N-term_MeTrsfase_sf"/>
</dbReference>
<dbReference type="PANTHER" id="PTHR12176">
    <property type="entry name" value="SAM-DEPENDENT METHYLTRANSFERASE SUPERFAMILY PROTEIN"/>
    <property type="match status" value="1"/>
</dbReference>
<evidence type="ECO:0000313" key="4">
    <source>
        <dbReference type="EMBL" id="PVI08427.1"/>
    </source>
</evidence>
<organism evidence="4 5">
    <name type="scientific">Periconia macrospinosa</name>
    <dbReference type="NCBI Taxonomy" id="97972"/>
    <lineage>
        <taxon>Eukaryota</taxon>
        <taxon>Fungi</taxon>
        <taxon>Dikarya</taxon>
        <taxon>Ascomycota</taxon>
        <taxon>Pezizomycotina</taxon>
        <taxon>Dothideomycetes</taxon>
        <taxon>Pleosporomycetidae</taxon>
        <taxon>Pleosporales</taxon>
        <taxon>Massarineae</taxon>
        <taxon>Periconiaceae</taxon>
        <taxon>Periconia</taxon>
    </lineage>
</organism>
<keyword evidence="3" id="KW-0808">Transferase</keyword>